<protein>
    <submittedName>
        <fullName evidence="1">Putative secreted peptide</fullName>
    </submittedName>
</protein>
<sequence>MCSLLPVPAVPSLFLSRSFAFCCQLLWRLLWLLLFDRFSSVLFHFAFLQSSAPSAPPICPLLPLPLAHPSPITSFSPRVEFLSVFRQFIIHYLRRVYF</sequence>
<organism evidence="1">
    <name type="scientific">Anopheles braziliensis</name>
    <dbReference type="NCBI Taxonomy" id="58242"/>
    <lineage>
        <taxon>Eukaryota</taxon>
        <taxon>Metazoa</taxon>
        <taxon>Ecdysozoa</taxon>
        <taxon>Arthropoda</taxon>
        <taxon>Hexapoda</taxon>
        <taxon>Insecta</taxon>
        <taxon>Pterygota</taxon>
        <taxon>Neoptera</taxon>
        <taxon>Endopterygota</taxon>
        <taxon>Diptera</taxon>
        <taxon>Nematocera</taxon>
        <taxon>Culicoidea</taxon>
        <taxon>Culicidae</taxon>
        <taxon>Anophelinae</taxon>
        <taxon>Anopheles</taxon>
    </lineage>
</organism>
<dbReference type="EMBL" id="GGFM01011522">
    <property type="protein sequence ID" value="MBW32273.1"/>
    <property type="molecule type" value="Transcribed_RNA"/>
</dbReference>
<name>A0A2M3ZUQ0_9DIPT</name>
<reference evidence="1" key="1">
    <citation type="submission" date="2018-01" db="EMBL/GenBank/DDBJ databases">
        <title>An insight into the sialome of Amazonian anophelines.</title>
        <authorList>
            <person name="Ribeiro J.M."/>
            <person name="Scarpassa V."/>
            <person name="Calvo E."/>
        </authorList>
    </citation>
    <scope>NUCLEOTIDE SEQUENCE</scope>
    <source>
        <tissue evidence="1">Salivary glands</tissue>
    </source>
</reference>
<accession>A0A2M3ZUQ0</accession>
<evidence type="ECO:0000313" key="1">
    <source>
        <dbReference type="EMBL" id="MBW32273.1"/>
    </source>
</evidence>
<proteinExistence type="predicted"/>
<dbReference type="AlphaFoldDB" id="A0A2M3ZUQ0"/>